<dbReference type="InterPro" id="IPR019546">
    <property type="entry name" value="TAT_signal_bac_arc"/>
</dbReference>
<organism evidence="1 2">
    <name type="scientific">Deinococcus gobiensis (strain DSM 21396 / JCM 16679 / CGMCC 1.7299 / I-0)</name>
    <dbReference type="NCBI Taxonomy" id="745776"/>
    <lineage>
        <taxon>Bacteria</taxon>
        <taxon>Thermotogati</taxon>
        <taxon>Deinococcota</taxon>
        <taxon>Deinococci</taxon>
        <taxon>Deinococcales</taxon>
        <taxon>Deinococcaceae</taxon>
        <taxon>Deinococcus</taxon>
    </lineage>
</organism>
<keyword evidence="2" id="KW-1185">Reference proteome</keyword>
<protein>
    <submittedName>
        <fullName evidence="1">Dessication-associated protein</fullName>
    </submittedName>
</protein>
<dbReference type="OrthoDB" id="954262at2"/>
<dbReference type="PANTHER" id="PTHR31694:SF26">
    <property type="entry name" value="OS05G0151100 PROTEIN"/>
    <property type="match status" value="1"/>
</dbReference>
<dbReference type="PROSITE" id="PS51318">
    <property type="entry name" value="TAT"/>
    <property type="match status" value="1"/>
</dbReference>
<accession>H8GZW4</accession>
<dbReference type="Pfam" id="PF13668">
    <property type="entry name" value="Ferritin_2"/>
    <property type="match status" value="1"/>
</dbReference>
<sequence length="307" mass="31727">MSNDTNNPTGTSTRRKFLGMAGLMGAGAVLAGCTNVGAVEPVKPNYDAKIGNFALNLEYLEAAFYLAAVGRINELKAIGGSAQIILPSGFDGTSSIAFSSPAVAQYAQEIAQDELNHVIALRAKLGSAAVDRPVLDIGPAFAAAANAAAGATLSPSFNPYLNDLFFLHGAFIFEDVGVTAYKGAARLIVDYSEGGILDSAAGILSVEAYHAGEIRTLLYAQKDVVTPYGVTVEQLIQKISDLRAAVGGGKDEGLTKNGKANIVVADSNSVAYGRSPREVLNIVYLGANASKGGFFPNGLNGDFSGLV</sequence>
<evidence type="ECO:0000313" key="1">
    <source>
        <dbReference type="EMBL" id="AFD26276.1"/>
    </source>
</evidence>
<name>H8GZW4_DEIGI</name>
<dbReference type="PATRIC" id="fig|745776.4.peg.2410"/>
<dbReference type="KEGG" id="dgo:DGo_CA2349"/>
<dbReference type="HOGENOM" id="CLU_056689_1_0_0"/>
<dbReference type="eggNOG" id="COG1633">
    <property type="taxonomic scope" value="Bacteria"/>
</dbReference>
<dbReference type="SMR" id="H8GZW4"/>
<dbReference type="AlphaFoldDB" id="H8GZW4"/>
<dbReference type="Proteomes" id="UP000007575">
    <property type="component" value="Chromosome"/>
</dbReference>
<dbReference type="PANTHER" id="PTHR31694">
    <property type="entry name" value="DESICCATION-LIKE PROTEIN"/>
    <property type="match status" value="1"/>
</dbReference>
<gene>
    <name evidence="1" type="ordered locus">DGo_CA2349</name>
</gene>
<proteinExistence type="predicted"/>
<reference evidence="1 2" key="1">
    <citation type="journal article" date="2012" name="PLoS ONE">
        <title>Genome sequence and transcriptome analysis of the radioresistant bacterium Deinococcus gobiensis: insights into the extreme environmental adaptations.</title>
        <authorList>
            <person name="Yuan M."/>
            <person name="Chen M."/>
            <person name="Zhang W."/>
            <person name="Lu W."/>
            <person name="Wang J."/>
            <person name="Yang M."/>
            <person name="Zhao P."/>
            <person name="Tang R."/>
            <person name="Li X."/>
            <person name="Hao Y."/>
            <person name="Zhou Z."/>
            <person name="Zhan Y."/>
            <person name="Yu H."/>
            <person name="Teng C."/>
            <person name="Yan Y."/>
            <person name="Ping S."/>
            <person name="Wang Y."/>
            <person name="Lin M."/>
        </authorList>
    </citation>
    <scope>NUCLEOTIDE SEQUENCE [LARGE SCALE GENOMIC DNA]</scope>
    <source>
        <strain evidence="1 2">I-0</strain>
    </source>
</reference>
<evidence type="ECO:0000313" key="2">
    <source>
        <dbReference type="Proteomes" id="UP000007575"/>
    </source>
</evidence>
<dbReference type="EMBL" id="CP002191">
    <property type="protein sequence ID" value="AFD26276.1"/>
    <property type="molecule type" value="Genomic_DNA"/>
</dbReference>
<dbReference type="InterPro" id="IPR006311">
    <property type="entry name" value="TAT_signal"/>
</dbReference>
<dbReference type="CDD" id="cd00657">
    <property type="entry name" value="Ferritin_like"/>
    <property type="match status" value="1"/>
</dbReference>
<dbReference type="InterPro" id="IPR052965">
    <property type="entry name" value="Pigment-catalase-like"/>
</dbReference>
<dbReference type="STRING" id="745776.DGo_CA2349"/>
<dbReference type="NCBIfam" id="TIGR01409">
    <property type="entry name" value="TAT_signal_seq"/>
    <property type="match status" value="1"/>
</dbReference>
<dbReference type="RefSeq" id="WP_014685759.1">
    <property type="nucleotide sequence ID" value="NC_017790.1"/>
</dbReference>